<reference evidence="2 3" key="1">
    <citation type="submission" date="2018-06" db="EMBL/GenBank/DDBJ databases">
        <authorList>
            <consortium name="Pathogen Informatics"/>
            <person name="Doyle S."/>
        </authorList>
    </citation>
    <scope>NUCLEOTIDE SEQUENCE [LARGE SCALE GENOMIC DNA]</scope>
    <source>
        <strain evidence="2 3">NCTC4191</strain>
    </source>
</reference>
<dbReference type="AlphaFoldDB" id="A0A380TT03"/>
<protein>
    <submittedName>
        <fullName evidence="2">Gene 25-like lysozyme</fullName>
    </submittedName>
</protein>
<sequence length="112" mass="12594">MNKHTGEIIDNETEHIKQSIADILLTAKGSRVMRRTYGSNLYKLIDKPVSAKLLLQLSCACVIALTKWEPRIRVDGFKVTMDAEHLGQFLGTLEATIKRTNTKISIGNLKIR</sequence>
<feature type="domain" description="IraD/Gp25-like" evidence="1">
    <location>
        <begin position="12"/>
        <end position="101"/>
    </location>
</feature>
<evidence type="ECO:0000313" key="3">
    <source>
        <dbReference type="Proteomes" id="UP000254253"/>
    </source>
</evidence>
<gene>
    <name evidence="2" type="ORF">NCTC4191_00581</name>
</gene>
<dbReference type="RefSeq" id="WP_115590032.1">
    <property type="nucleotide sequence ID" value="NZ_UFRN01000002.1"/>
</dbReference>
<evidence type="ECO:0000259" key="1">
    <source>
        <dbReference type="Pfam" id="PF04965"/>
    </source>
</evidence>
<accession>A0A380TT03</accession>
<proteinExistence type="predicted"/>
<dbReference type="Gene3D" id="3.10.450.40">
    <property type="match status" value="1"/>
</dbReference>
<organism evidence="2 3">
    <name type="scientific">Actinobacillus lignieresii</name>
    <dbReference type="NCBI Taxonomy" id="720"/>
    <lineage>
        <taxon>Bacteria</taxon>
        <taxon>Pseudomonadati</taxon>
        <taxon>Pseudomonadota</taxon>
        <taxon>Gammaproteobacteria</taxon>
        <taxon>Pasteurellales</taxon>
        <taxon>Pasteurellaceae</taxon>
        <taxon>Actinobacillus</taxon>
    </lineage>
</organism>
<name>A0A380TT03_ACTLI</name>
<dbReference type="InterPro" id="IPR007048">
    <property type="entry name" value="IraD/Gp25-like"/>
</dbReference>
<dbReference type="Proteomes" id="UP000254253">
    <property type="component" value="Unassembled WGS sequence"/>
</dbReference>
<evidence type="ECO:0000313" key="2">
    <source>
        <dbReference type="EMBL" id="SUT91540.1"/>
    </source>
</evidence>
<keyword evidence="3" id="KW-1185">Reference proteome</keyword>
<dbReference type="EMBL" id="UFRN01000002">
    <property type="protein sequence ID" value="SUT91540.1"/>
    <property type="molecule type" value="Genomic_DNA"/>
</dbReference>
<dbReference type="SUPFAM" id="SSF160719">
    <property type="entry name" value="gpW/gp25-like"/>
    <property type="match status" value="1"/>
</dbReference>
<dbReference type="Pfam" id="PF04965">
    <property type="entry name" value="GPW_gp25"/>
    <property type="match status" value="1"/>
</dbReference>